<organism evidence="1 2">
    <name type="scientific">Trichoderma harzianum CBS 226.95</name>
    <dbReference type="NCBI Taxonomy" id="983964"/>
    <lineage>
        <taxon>Eukaryota</taxon>
        <taxon>Fungi</taxon>
        <taxon>Dikarya</taxon>
        <taxon>Ascomycota</taxon>
        <taxon>Pezizomycotina</taxon>
        <taxon>Sordariomycetes</taxon>
        <taxon>Hypocreomycetidae</taxon>
        <taxon>Hypocreales</taxon>
        <taxon>Hypocreaceae</taxon>
        <taxon>Trichoderma</taxon>
    </lineage>
</organism>
<dbReference type="RefSeq" id="XP_024777264.1">
    <property type="nucleotide sequence ID" value="XM_024914438.1"/>
</dbReference>
<dbReference type="GeneID" id="36623003"/>
<proteinExistence type="predicted"/>
<sequence>MRASMRVSDMDFVLALLPAGRGAGETLERCVLVASNMDVLAIEAPWKRHSITVDGFNMKLCDKLLVTYQELRECSVWYHTNKFGFPDTPFHPSTSLESGHGQCNPIVSKTRNLLPLGNPH</sequence>
<evidence type="ECO:0000313" key="2">
    <source>
        <dbReference type="Proteomes" id="UP000241690"/>
    </source>
</evidence>
<dbReference type="EMBL" id="KZ679677">
    <property type="protein sequence ID" value="PTB57587.1"/>
    <property type="molecule type" value="Genomic_DNA"/>
</dbReference>
<reference evidence="1 2" key="1">
    <citation type="submission" date="2016-07" db="EMBL/GenBank/DDBJ databases">
        <title>Multiple horizontal gene transfer events from other fungi enriched the ability of initially mycotrophic Trichoderma (Ascomycota) to feed on dead plant biomass.</title>
        <authorList>
            <consortium name="DOE Joint Genome Institute"/>
            <person name="Aerts A."/>
            <person name="Atanasova L."/>
            <person name="Chenthamara K."/>
            <person name="Zhang J."/>
            <person name="Grujic M."/>
            <person name="Henrissat B."/>
            <person name="Kuo A."/>
            <person name="Salamov A."/>
            <person name="Lipzen A."/>
            <person name="Labutti K."/>
            <person name="Barry K."/>
            <person name="Miao Y."/>
            <person name="Rahimi M.J."/>
            <person name="Shen Q."/>
            <person name="Grigoriev I.V."/>
            <person name="Kubicek C.P."/>
            <person name="Druzhinina I.S."/>
        </authorList>
    </citation>
    <scope>NUCLEOTIDE SEQUENCE [LARGE SCALE GENOMIC DNA]</scope>
    <source>
        <strain evidence="1 2">CBS 226.95</strain>
    </source>
</reference>
<keyword evidence="2" id="KW-1185">Reference proteome</keyword>
<protein>
    <submittedName>
        <fullName evidence="1">Uncharacterized protein</fullName>
    </submittedName>
</protein>
<gene>
    <name evidence="1" type="ORF">M431DRAFT_344768</name>
</gene>
<name>A0A2T4AKL7_TRIHA</name>
<dbReference type="Proteomes" id="UP000241690">
    <property type="component" value="Unassembled WGS sequence"/>
</dbReference>
<evidence type="ECO:0000313" key="1">
    <source>
        <dbReference type="EMBL" id="PTB57587.1"/>
    </source>
</evidence>
<dbReference type="AlphaFoldDB" id="A0A2T4AKL7"/>
<accession>A0A2T4AKL7</accession>